<evidence type="ECO:0000256" key="1">
    <source>
        <dbReference type="SAM" id="MobiDB-lite"/>
    </source>
</evidence>
<evidence type="ECO:0000259" key="3">
    <source>
        <dbReference type="Pfam" id="PF07696"/>
    </source>
</evidence>
<evidence type="ECO:0000256" key="2">
    <source>
        <dbReference type="SAM" id="Phobius"/>
    </source>
</evidence>
<dbReference type="AlphaFoldDB" id="A0A1E3VMZ5"/>
<keyword evidence="5" id="KW-1185">Reference proteome</keyword>
<keyword evidence="2" id="KW-1133">Transmembrane helix</keyword>
<sequence>MLAYGLLLALSQFYPPLAGVANAIEALAVDPDAAKMEITTKGELYEGRGDRLQIETAPGPDGYIGRMAVQASTPGTDPSWLVFALSNPSDSRIVRWLVAPRYALANSGVFRPELDAPRITAVTPSLGFRPESLQSDRADMFRLTLEPGQTVTYAAELASSKVPQLTLWTPKFYQAKQQDSMLFKGVLLGITGLLAIFLTAIFAANHRAIFPATALVAWAALVYFCVDFGFWNKLFPVGPDRTATYRAAAEAGLAASLALFLYTFLRIGLWHVWIRSVFWVWIAAQFILIVVAIVDRRRPRGLRALRPSSSRASEPYSSPISRFAARTGRSR</sequence>
<dbReference type="STRING" id="1774970.AUC70_03705"/>
<gene>
    <name evidence="4" type="ORF">AUC70_03705</name>
</gene>
<feature type="compositionally biased region" description="Low complexity" evidence="1">
    <location>
        <begin position="307"/>
        <end position="321"/>
    </location>
</feature>
<name>A0A1E3VMZ5_9HYPH</name>
<feature type="domain" description="7TM-DISM receptor extracellular" evidence="3">
    <location>
        <begin position="75"/>
        <end position="169"/>
    </location>
</feature>
<feature type="transmembrane region" description="Helical" evidence="2">
    <location>
        <begin position="209"/>
        <end position="231"/>
    </location>
</feature>
<keyword evidence="2" id="KW-0472">Membrane</keyword>
<dbReference type="Proteomes" id="UP000094172">
    <property type="component" value="Unassembled WGS sequence"/>
</dbReference>
<reference evidence="4 5" key="1">
    <citation type="journal article" date="2016" name="Environ. Microbiol.">
        <title>New Methyloceanibacter diversity from North Sea sediments includes methanotroph containing solely the soluble methane monooxygenase.</title>
        <authorList>
            <person name="Vekeman B."/>
            <person name="Kerckhof F.M."/>
            <person name="Cremers G."/>
            <person name="de Vos P."/>
            <person name="Vandamme P."/>
            <person name="Boon N."/>
            <person name="Op den Camp H.J."/>
            <person name="Heylen K."/>
        </authorList>
    </citation>
    <scope>NUCLEOTIDE SEQUENCE [LARGE SCALE GENOMIC DNA]</scope>
    <source>
        <strain evidence="4 5">R-67176</strain>
    </source>
</reference>
<dbReference type="InterPro" id="IPR011622">
    <property type="entry name" value="7TMR_DISM_rcpt_extracell_dom2"/>
</dbReference>
<dbReference type="Pfam" id="PF07696">
    <property type="entry name" value="7TMR-DISMED2"/>
    <property type="match status" value="1"/>
</dbReference>
<proteinExistence type="predicted"/>
<organism evidence="4 5">
    <name type="scientific">Methyloceanibacter stevinii</name>
    <dbReference type="NCBI Taxonomy" id="1774970"/>
    <lineage>
        <taxon>Bacteria</taxon>
        <taxon>Pseudomonadati</taxon>
        <taxon>Pseudomonadota</taxon>
        <taxon>Alphaproteobacteria</taxon>
        <taxon>Hyphomicrobiales</taxon>
        <taxon>Hyphomicrobiaceae</taxon>
        <taxon>Methyloceanibacter</taxon>
    </lineage>
</organism>
<feature type="transmembrane region" description="Helical" evidence="2">
    <location>
        <begin position="243"/>
        <end position="265"/>
    </location>
</feature>
<dbReference type="EMBL" id="LPWE01000011">
    <property type="protein sequence ID" value="ODR94903.1"/>
    <property type="molecule type" value="Genomic_DNA"/>
</dbReference>
<protein>
    <recommendedName>
        <fullName evidence="3">7TM-DISM receptor extracellular domain-containing protein</fullName>
    </recommendedName>
</protein>
<keyword evidence="2" id="KW-0812">Transmembrane</keyword>
<accession>A0A1E3VMZ5</accession>
<evidence type="ECO:0000313" key="4">
    <source>
        <dbReference type="EMBL" id="ODR94903.1"/>
    </source>
</evidence>
<comment type="caution">
    <text evidence="4">The sequence shown here is derived from an EMBL/GenBank/DDBJ whole genome shotgun (WGS) entry which is preliminary data.</text>
</comment>
<feature type="transmembrane region" description="Helical" evidence="2">
    <location>
        <begin position="181"/>
        <end position="203"/>
    </location>
</feature>
<feature type="region of interest" description="Disordered" evidence="1">
    <location>
        <begin position="307"/>
        <end position="331"/>
    </location>
</feature>
<feature type="transmembrane region" description="Helical" evidence="2">
    <location>
        <begin position="277"/>
        <end position="294"/>
    </location>
</feature>
<evidence type="ECO:0000313" key="5">
    <source>
        <dbReference type="Proteomes" id="UP000094172"/>
    </source>
</evidence>